<evidence type="ECO:0000256" key="18">
    <source>
        <dbReference type="ARBA" id="ARBA00023285"/>
    </source>
</evidence>
<feature type="binding site" evidence="19">
    <location>
        <position position="259"/>
    </location>
    <ligand>
        <name>Zn(2+)</name>
        <dbReference type="ChEBI" id="CHEBI:29105"/>
    </ligand>
</feature>
<dbReference type="RefSeq" id="WP_194536618.1">
    <property type="nucleotide sequence ID" value="NZ_JACEFB010000001.1"/>
</dbReference>
<dbReference type="InterPro" id="IPR056179">
    <property type="entry name" value="DHQS_C"/>
</dbReference>
<dbReference type="UniPathway" id="UPA00053">
    <property type="reaction ID" value="UER00085"/>
</dbReference>
<evidence type="ECO:0000259" key="20">
    <source>
        <dbReference type="Pfam" id="PF01761"/>
    </source>
</evidence>
<keyword evidence="14 19" id="KW-0862">Zinc</keyword>
<evidence type="ECO:0000259" key="21">
    <source>
        <dbReference type="Pfam" id="PF24621"/>
    </source>
</evidence>
<protein>
    <recommendedName>
        <fullName evidence="9 19">3-dehydroquinate synthase</fullName>
        <shortName evidence="19">DHQS</shortName>
        <ecNumber evidence="8 19">4.2.3.4</ecNumber>
    </recommendedName>
</protein>
<dbReference type="GO" id="GO:0046872">
    <property type="term" value="F:metal ion binding"/>
    <property type="evidence" value="ECO:0007669"/>
    <property type="project" value="UniProtKB-KW"/>
</dbReference>
<dbReference type="GO" id="GO:0003856">
    <property type="term" value="F:3-dehydroquinate synthase activity"/>
    <property type="evidence" value="ECO:0007669"/>
    <property type="project" value="UniProtKB-UniRule"/>
</dbReference>
<evidence type="ECO:0000256" key="1">
    <source>
        <dbReference type="ARBA" id="ARBA00001393"/>
    </source>
</evidence>
<dbReference type="Proteomes" id="UP000542342">
    <property type="component" value="Unassembled WGS sequence"/>
</dbReference>
<dbReference type="NCBIfam" id="TIGR01357">
    <property type="entry name" value="aroB"/>
    <property type="match status" value="1"/>
</dbReference>
<sequence>MTPVPSGELAEDRVTVRLGPRSYDIVLGRGMTAQFGLFVRELLPQSQTALLVADEHTRKLAAPLTVPLGEAGFRTALAVIPAGEQSKSLEQLARLYDALYELKADRRTPVIAVGGGVVGDLAGFAAATYNRGLPLIMVPTTLLAMVDSSVGGKTAINHPRGKNLIGAFHQPKGVWIDTDHLATLPVREYRSGLAEVVKYGVIRDAELFEILECHAPALRNGHASILPSIIARCCRIKAEVVEQDEYEETGLRAILNYGHTFGHAFEIVGAADHWLHGEAVAAGMMCAVRLAQRLGYLEDDSLPSRQEQLLRAFDLPIRPLPHWDVEALLAAMQRDKKATAGRLRFVLPRCLGEVGLVDHVPLAEVRQILCDR</sequence>
<keyword evidence="17 19" id="KW-0456">Lyase</keyword>
<dbReference type="GO" id="GO:0009423">
    <property type="term" value="P:chorismate biosynthetic process"/>
    <property type="evidence" value="ECO:0007669"/>
    <property type="project" value="UniProtKB-UniRule"/>
</dbReference>
<evidence type="ECO:0000256" key="7">
    <source>
        <dbReference type="ARBA" id="ARBA00005412"/>
    </source>
</evidence>
<dbReference type="InterPro" id="IPR030963">
    <property type="entry name" value="DHQ_synth_fam"/>
</dbReference>
<comment type="pathway">
    <text evidence="6 19">Metabolic intermediate biosynthesis; chorismate biosynthesis; chorismate from D-erythrose 4-phosphate and phosphoenolpyruvate: step 2/7.</text>
</comment>
<evidence type="ECO:0000256" key="5">
    <source>
        <dbReference type="ARBA" id="ARBA00004496"/>
    </source>
</evidence>
<comment type="catalytic activity">
    <reaction evidence="1 19">
        <text>7-phospho-2-dehydro-3-deoxy-D-arabino-heptonate = 3-dehydroquinate + phosphate</text>
        <dbReference type="Rhea" id="RHEA:21968"/>
        <dbReference type="ChEBI" id="CHEBI:32364"/>
        <dbReference type="ChEBI" id="CHEBI:43474"/>
        <dbReference type="ChEBI" id="CHEBI:58394"/>
        <dbReference type="EC" id="4.2.3.4"/>
    </reaction>
</comment>
<evidence type="ECO:0000256" key="13">
    <source>
        <dbReference type="ARBA" id="ARBA00022741"/>
    </source>
</evidence>
<dbReference type="EMBL" id="JACEFB010000001">
    <property type="protein sequence ID" value="MBA2225237.1"/>
    <property type="molecule type" value="Genomic_DNA"/>
</dbReference>
<evidence type="ECO:0000256" key="8">
    <source>
        <dbReference type="ARBA" id="ARBA00013031"/>
    </source>
</evidence>
<evidence type="ECO:0000256" key="17">
    <source>
        <dbReference type="ARBA" id="ARBA00023239"/>
    </source>
</evidence>
<dbReference type="FunFam" id="3.40.50.1970:FF:000007">
    <property type="entry name" value="Pentafunctional AROM polypeptide"/>
    <property type="match status" value="1"/>
</dbReference>
<keyword evidence="18 19" id="KW-0170">Cobalt</keyword>
<dbReference type="PIRSF" id="PIRSF001455">
    <property type="entry name" value="DHQ_synth"/>
    <property type="match status" value="1"/>
</dbReference>
<evidence type="ECO:0000256" key="10">
    <source>
        <dbReference type="ARBA" id="ARBA00022490"/>
    </source>
</evidence>
<dbReference type="EC" id="4.2.3.4" evidence="8 19"/>
<evidence type="ECO:0000313" key="22">
    <source>
        <dbReference type="EMBL" id="MBA2225237.1"/>
    </source>
</evidence>
<keyword evidence="15 19" id="KW-0520">NAD</keyword>
<keyword evidence="12 19" id="KW-0479">Metal-binding</keyword>
<feature type="binding site" evidence="19">
    <location>
        <begin position="116"/>
        <end position="120"/>
    </location>
    <ligand>
        <name>NAD(+)</name>
        <dbReference type="ChEBI" id="CHEBI:57540"/>
    </ligand>
</feature>
<dbReference type="Gene3D" id="3.40.50.1970">
    <property type="match status" value="1"/>
</dbReference>
<comment type="cofactor">
    <cofactor evidence="2 19">
        <name>NAD(+)</name>
        <dbReference type="ChEBI" id="CHEBI:57540"/>
    </cofactor>
</comment>
<proteinExistence type="inferred from homology"/>
<feature type="binding site" evidence="19">
    <location>
        <position position="153"/>
    </location>
    <ligand>
        <name>NAD(+)</name>
        <dbReference type="ChEBI" id="CHEBI:57540"/>
    </ligand>
</feature>
<gene>
    <name evidence="19 22" type="primary">aroB</name>
    <name evidence="22" type="ORF">H0921_03570</name>
</gene>
<evidence type="ECO:0000256" key="12">
    <source>
        <dbReference type="ARBA" id="ARBA00022723"/>
    </source>
</evidence>
<dbReference type="Gene3D" id="1.20.1090.10">
    <property type="entry name" value="Dehydroquinate synthase-like - alpha domain"/>
    <property type="match status" value="1"/>
</dbReference>
<keyword evidence="16 19" id="KW-0057">Aromatic amino acid biosynthesis</keyword>
<dbReference type="GO" id="GO:0005737">
    <property type="term" value="C:cytoplasm"/>
    <property type="evidence" value="ECO:0007669"/>
    <property type="project" value="UniProtKB-SubCell"/>
</dbReference>
<evidence type="ECO:0000256" key="15">
    <source>
        <dbReference type="ARBA" id="ARBA00023027"/>
    </source>
</evidence>
<dbReference type="SUPFAM" id="SSF56796">
    <property type="entry name" value="Dehydroquinate synthase-like"/>
    <property type="match status" value="1"/>
</dbReference>
<evidence type="ECO:0000256" key="11">
    <source>
        <dbReference type="ARBA" id="ARBA00022605"/>
    </source>
</evidence>
<dbReference type="Pfam" id="PF24621">
    <property type="entry name" value="DHQS_C"/>
    <property type="match status" value="1"/>
</dbReference>
<dbReference type="InterPro" id="IPR050071">
    <property type="entry name" value="Dehydroquinate_synthase"/>
</dbReference>
<evidence type="ECO:0000256" key="2">
    <source>
        <dbReference type="ARBA" id="ARBA00001911"/>
    </source>
</evidence>
<keyword evidence="10 19" id="KW-0963">Cytoplasm</keyword>
<feature type="binding site" evidence="19">
    <location>
        <position position="195"/>
    </location>
    <ligand>
        <name>Zn(2+)</name>
        <dbReference type="ChEBI" id="CHEBI:29105"/>
    </ligand>
</feature>
<keyword evidence="11 19" id="KW-0028">Amino-acid biosynthesis</keyword>
<dbReference type="HAMAP" id="MF_00110">
    <property type="entry name" value="DHQ_synthase"/>
    <property type="match status" value="1"/>
</dbReference>
<comment type="caution">
    <text evidence="22">The sequence shown here is derived from an EMBL/GenBank/DDBJ whole genome shotgun (WGS) entry which is preliminary data.</text>
</comment>
<dbReference type="CDD" id="cd08195">
    <property type="entry name" value="DHQS"/>
    <property type="match status" value="1"/>
</dbReference>
<dbReference type="InterPro" id="IPR016037">
    <property type="entry name" value="DHQ_synth_AroB"/>
</dbReference>
<feature type="binding site" evidence="19">
    <location>
        <begin position="140"/>
        <end position="141"/>
    </location>
    <ligand>
        <name>NAD(+)</name>
        <dbReference type="ChEBI" id="CHEBI:57540"/>
    </ligand>
</feature>
<evidence type="ECO:0000256" key="16">
    <source>
        <dbReference type="ARBA" id="ARBA00023141"/>
    </source>
</evidence>
<feature type="domain" description="3-dehydroquinate synthase C-terminal" evidence="21">
    <location>
        <begin position="192"/>
        <end position="338"/>
    </location>
</feature>
<organism evidence="22 23">
    <name type="scientific">Thermogemmata fonticola</name>
    <dbReference type="NCBI Taxonomy" id="2755323"/>
    <lineage>
        <taxon>Bacteria</taxon>
        <taxon>Pseudomonadati</taxon>
        <taxon>Planctomycetota</taxon>
        <taxon>Planctomycetia</taxon>
        <taxon>Gemmatales</taxon>
        <taxon>Gemmataceae</taxon>
        <taxon>Thermogemmata</taxon>
    </lineage>
</organism>
<name>A0A7V8VCG8_9BACT</name>
<keyword evidence="13 19" id="KW-0547">Nucleotide-binding</keyword>
<comment type="cofactor">
    <cofactor evidence="3">
        <name>Zn(2+)</name>
        <dbReference type="ChEBI" id="CHEBI:29105"/>
    </cofactor>
</comment>
<evidence type="ECO:0000256" key="9">
    <source>
        <dbReference type="ARBA" id="ARBA00017684"/>
    </source>
</evidence>
<comment type="cofactor">
    <cofactor evidence="19">
        <name>Co(2+)</name>
        <dbReference type="ChEBI" id="CHEBI:48828"/>
    </cofactor>
    <cofactor evidence="19">
        <name>Zn(2+)</name>
        <dbReference type="ChEBI" id="CHEBI:29105"/>
    </cofactor>
    <text evidence="19">Binds 1 divalent metal cation per subunit. Can use either Co(2+) or Zn(2+).</text>
</comment>
<comment type="function">
    <text evidence="4 19">Catalyzes the conversion of 3-deoxy-D-arabino-heptulosonate 7-phosphate (DAHP) to dehydroquinate (DHQ).</text>
</comment>
<comment type="similarity">
    <text evidence="7 19">Belongs to the sugar phosphate cyclases superfamily. Dehydroquinate synthase family.</text>
</comment>
<feature type="binding site" evidence="19">
    <location>
        <position position="276"/>
    </location>
    <ligand>
        <name>Zn(2+)</name>
        <dbReference type="ChEBI" id="CHEBI:29105"/>
    </ligand>
</feature>
<feature type="binding site" evidence="19">
    <location>
        <position position="162"/>
    </location>
    <ligand>
        <name>NAD(+)</name>
        <dbReference type="ChEBI" id="CHEBI:57540"/>
    </ligand>
</feature>
<dbReference type="Pfam" id="PF01761">
    <property type="entry name" value="DHQ_synthase"/>
    <property type="match status" value="1"/>
</dbReference>
<dbReference type="AlphaFoldDB" id="A0A7V8VCG8"/>
<dbReference type="GO" id="GO:0009073">
    <property type="term" value="P:aromatic amino acid family biosynthetic process"/>
    <property type="evidence" value="ECO:0007669"/>
    <property type="project" value="UniProtKB-KW"/>
</dbReference>
<comment type="subcellular location">
    <subcellularLocation>
        <location evidence="5 19">Cytoplasm</location>
    </subcellularLocation>
</comment>
<dbReference type="GO" id="GO:0008652">
    <property type="term" value="P:amino acid biosynthetic process"/>
    <property type="evidence" value="ECO:0007669"/>
    <property type="project" value="UniProtKB-KW"/>
</dbReference>
<evidence type="ECO:0000256" key="6">
    <source>
        <dbReference type="ARBA" id="ARBA00004661"/>
    </source>
</evidence>
<dbReference type="PANTHER" id="PTHR43622">
    <property type="entry name" value="3-DEHYDROQUINATE SYNTHASE"/>
    <property type="match status" value="1"/>
</dbReference>
<evidence type="ECO:0000256" key="4">
    <source>
        <dbReference type="ARBA" id="ARBA00003485"/>
    </source>
</evidence>
<evidence type="ECO:0000256" key="3">
    <source>
        <dbReference type="ARBA" id="ARBA00001947"/>
    </source>
</evidence>
<evidence type="ECO:0000256" key="19">
    <source>
        <dbReference type="HAMAP-Rule" id="MF_00110"/>
    </source>
</evidence>
<feature type="domain" description="3-dehydroquinate synthase N-terminal" evidence="20">
    <location>
        <begin position="79"/>
        <end position="190"/>
    </location>
</feature>
<keyword evidence="23" id="KW-1185">Reference proteome</keyword>
<evidence type="ECO:0000313" key="23">
    <source>
        <dbReference type="Proteomes" id="UP000542342"/>
    </source>
</evidence>
<evidence type="ECO:0000256" key="14">
    <source>
        <dbReference type="ARBA" id="ARBA00022833"/>
    </source>
</evidence>
<dbReference type="PANTHER" id="PTHR43622:SF7">
    <property type="entry name" value="3-DEHYDROQUINATE SYNTHASE, CHLOROPLASTIC"/>
    <property type="match status" value="1"/>
</dbReference>
<comment type="caution">
    <text evidence="19">Lacks conserved residue(s) required for the propagation of feature annotation.</text>
</comment>
<reference evidence="22 23" key="1">
    <citation type="submission" date="2020-07" db="EMBL/GenBank/DDBJ databases">
        <title>Thermogemmata thermophila gen. nov., sp. nov., a novel moderate thermophilic planctomycete from a Kamchatka hot spring.</title>
        <authorList>
            <person name="Elcheninov A.G."/>
            <person name="Podosokorskaya O.A."/>
            <person name="Kovaleva O.L."/>
            <person name="Novikov A."/>
            <person name="Bonch-Osmolovskaya E.A."/>
            <person name="Toshchakov S.V."/>
            <person name="Kublanov I.V."/>
        </authorList>
    </citation>
    <scope>NUCLEOTIDE SEQUENCE [LARGE SCALE GENOMIC DNA]</scope>
    <source>
        <strain evidence="22 23">2918</strain>
    </source>
</reference>
<dbReference type="GO" id="GO:0000166">
    <property type="term" value="F:nucleotide binding"/>
    <property type="evidence" value="ECO:0007669"/>
    <property type="project" value="UniProtKB-KW"/>
</dbReference>
<accession>A0A7V8VCG8</accession>
<dbReference type="InterPro" id="IPR030960">
    <property type="entry name" value="DHQS/DOIS_N"/>
</dbReference>